<evidence type="ECO:0000256" key="4">
    <source>
        <dbReference type="ARBA" id="ARBA00022840"/>
    </source>
</evidence>
<feature type="domain" description="DNA2/NAM7 helicase-like C-terminal" evidence="6">
    <location>
        <begin position="473"/>
        <end position="633"/>
    </location>
</feature>
<dbReference type="GO" id="GO:0016787">
    <property type="term" value="F:hydrolase activity"/>
    <property type="evidence" value="ECO:0007669"/>
    <property type="project" value="UniProtKB-KW"/>
</dbReference>
<evidence type="ECO:0000256" key="2">
    <source>
        <dbReference type="ARBA" id="ARBA00022801"/>
    </source>
</evidence>
<evidence type="ECO:0000259" key="6">
    <source>
        <dbReference type="Pfam" id="PF13087"/>
    </source>
</evidence>
<evidence type="ECO:0000256" key="1">
    <source>
        <dbReference type="ARBA" id="ARBA00022741"/>
    </source>
</evidence>
<proteinExistence type="predicted"/>
<dbReference type="GO" id="GO:0004386">
    <property type="term" value="F:helicase activity"/>
    <property type="evidence" value="ECO:0007669"/>
    <property type="project" value="UniProtKB-KW"/>
</dbReference>
<dbReference type="InterPro" id="IPR041679">
    <property type="entry name" value="DNA2/NAM7-like_C"/>
</dbReference>
<dbReference type="CDD" id="cd18808">
    <property type="entry name" value="SF1_C_Upf1"/>
    <property type="match status" value="1"/>
</dbReference>
<evidence type="ECO:0000256" key="3">
    <source>
        <dbReference type="ARBA" id="ARBA00022806"/>
    </source>
</evidence>
<dbReference type="FunFam" id="3.40.50.300:FF:000326">
    <property type="entry name" value="P-loop containing nucleoside triphosphate hydrolase"/>
    <property type="match status" value="1"/>
</dbReference>
<dbReference type="PANTHER" id="PTHR10887:SF479">
    <property type="entry name" value="DNA2_NAM7 HELICASE HELICASE DOMAIN-CONTAINING PROTEIN"/>
    <property type="match status" value="1"/>
</dbReference>
<protein>
    <submittedName>
        <fullName evidence="7">Putative ATP-dependent helicase</fullName>
    </submittedName>
</protein>
<dbReference type="PANTHER" id="PTHR10887">
    <property type="entry name" value="DNA2/NAM7 HELICASE FAMILY"/>
    <property type="match status" value="1"/>
</dbReference>
<organism evidence="7">
    <name type="scientific">Aegilops tauschii</name>
    <name type="common">Tausch's goatgrass</name>
    <name type="synonym">Aegilops squarrosa</name>
    <dbReference type="NCBI Taxonomy" id="37682"/>
    <lineage>
        <taxon>Eukaryota</taxon>
        <taxon>Viridiplantae</taxon>
        <taxon>Streptophyta</taxon>
        <taxon>Embryophyta</taxon>
        <taxon>Tracheophyta</taxon>
        <taxon>Spermatophyta</taxon>
        <taxon>Magnoliopsida</taxon>
        <taxon>Liliopsida</taxon>
        <taxon>Poales</taxon>
        <taxon>Poaceae</taxon>
        <taxon>BOP clade</taxon>
        <taxon>Pooideae</taxon>
        <taxon>Triticodae</taxon>
        <taxon>Triticeae</taxon>
        <taxon>Triticinae</taxon>
        <taxon>Aegilops</taxon>
    </lineage>
</organism>
<keyword evidence="3" id="KW-0347">Helicase</keyword>
<keyword evidence="4" id="KW-0067">ATP-binding</keyword>
<dbReference type="GO" id="GO:0005524">
    <property type="term" value="F:ATP binding"/>
    <property type="evidence" value="ECO:0007669"/>
    <property type="project" value="UniProtKB-KW"/>
</dbReference>
<evidence type="ECO:0000313" key="7">
    <source>
        <dbReference type="EnsemblPlants" id="EMT05272"/>
    </source>
</evidence>
<dbReference type="SUPFAM" id="SSF52540">
    <property type="entry name" value="P-loop containing nucleoside triphosphate hydrolases"/>
    <property type="match status" value="1"/>
</dbReference>
<keyword evidence="2" id="KW-0378">Hydrolase</keyword>
<name>M8BQQ2_AEGTA</name>
<dbReference type="Gene3D" id="3.40.50.300">
    <property type="entry name" value="P-loop containing nucleotide triphosphate hydrolases"/>
    <property type="match status" value="2"/>
</dbReference>
<dbReference type="InterPro" id="IPR041677">
    <property type="entry name" value="DNA2/NAM7_AAA_11"/>
</dbReference>
<dbReference type="EnsemblPlants" id="EMT05272">
    <property type="protein sequence ID" value="EMT05272"/>
    <property type="gene ID" value="F775_19973"/>
</dbReference>
<dbReference type="Pfam" id="PF13086">
    <property type="entry name" value="AAA_11"/>
    <property type="match status" value="1"/>
</dbReference>
<sequence length="791" mass="87476">MPLRPSDLAGGDGASYCLAHVQRVHRDGSFVVRASQRVDDYIEGYAFVVSLLSCIPYQRIWWCLRYRANSSVKRDDSVLKAVAGETEDSSMQLSTSLTGGTDVDMPLSVSGRLSLFGLNKSQTGAILSCVSAVQCAGAGGGGGTSSKVSLIWGPPGTGKTRTISVLMLSAVKLKWRVLACAPTNTAVCQVASSLLALRRQHPDPDACAGHADLLLFGNRQRMPIDGDLDNIFQDTRLKLLTECFSPETGWRRCLLSLESFLRDEIAMIKQEDGTKPVVLKYYSFPTSEFHRIFEKLSKCLKTIMSHGSVHRTLETNYNNIALLSKMLDDFSKLLGVQKQVSKSSRQLRRQRDGLTMGYHSEQTVGTMREKMPVILDVTRTLLRDLQLPLTEEFSEIKEFCIKSASLIFCTVSGSAKLEGEKMDLLLIDEAAQLKECESLVPLQVSGLKHVVLIGDERQLPAMVQSKVSDKALLGRSLFERMGLLGHKKHLLNMQYRMHPSISIFPNLSFYDKQILNGPNVTQTKHERSYLSGAMFGPYSFINIDGVEDRGRSKTNMPEVAAILQILHSLKKFCISAGQVVSVGVISPYTAQVVAIQGKIGDVKAMRPLVLRVNSVDGFQGSEEDVIILSTVRHCLWIVGNAATLSGSGSIWGELIRDAAERWCFFDWDEGEGVSPAVFSRHACVIGPGHGRTYASGPWHSNSLLHVTQRPHLKEEDGTNPQTDMCNRLFINWDNQELLEIMNKDGQYAGDGAAIVDDCYHLACEIMLLQSFFHCYLKMLPDPKVAVVSKNE</sequence>
<evidence type="ECO:0000259" key="5">
    <source>
        <dbReference type="Pfam" id="PF13086"/>
    </source>
</evidence>
<dbReference type="AlphaFoldDB" id="M8BQQ2"/>
<accession>M8BQQ2</accession>
<dbReference type="InterPro" id="IPR027417">
    <property type="entry name" value="P-loop_NTPase"/>
</dbReference>
<dbReference type="InterPro" id="IPR047187">
    <property type="entry name" value="SF1_C_Upf1"/>
</dbReference>
<feature type="domain" description="DNA2/NAM7 helicase helicase" evidence="5">
    <location>
        <begin position="118"/>
        <end position="466"/>
    </location>
</feature>
<reference evidence="7" key="1">
    <citation type="submission" date="2015-06" db="UniProtKB">
        <authorList>
            <consortium name="EnsemblPlants"/>
        </authorList>
    </citation>
    <scope>IDENTIFICATION</scope>
</reference>
<dbReference type="GO" id="GO:0005694">
    <property type="term" value="C:chromosome"/>
    <property type="evidence" value="ECO:0007669"/>
    <property type="project" value="UniProtKB-ARBA"/>
</dbReference>
<dbReference type="Pfam" id="PF13087">
    <property type="entry name" value="AAA_12"/>
    <property type="match status" value="1"/>
</dbReference>
<keyword evidence="1" id="KW-0547">Nucleotide-binding</keyword>
<dbReference type="InterPro" id="IPR045055">
    <property type="entry name" value="DNA2/NAM7-like"/>
</dbReference>